<dbReference type="Proteomes" id="UP001424741">
    <property type="component" value="Unassembled WGS sequence"/>
</dbReference>
<proteinExistence type="predicted"/>
<dbReference type="EMBL" id="BAABRL010000009">
    <property type="protein sequence ID" value="GAA5496741.1"/>
    <property type="molecule type" value="Genomic_DNA"/>
</dbReference>
<dbReference type="Pfam" id="PF06283">
    <property type="entry name" value="ThuA"/>
    <property type="match status" value="1"/>
</dbReference>
<keyword evidence="2" id="KW-1133">Transmembrane helix</keyword>
<sequence>MSSHQTRKRTSLWIPLTLVLGCALIMAGYVLGPRAQAKEDTTVTQAKKKILLIAGPPSHGNGEHEFRAGCMLLADALNKSTANVEAKVHWYGWPKDLSAFDGVDAVIVYADAGGKMNEQIQELLDTKVKKGMGIMFMHYGVHPTKEVGEKYFGPWTGAYFETGWSVNPHWIADMTAKQDHPVGNGLPNKITAYDEFYYNMRKLHPKGDCDCCMDLAVATPTPEKIVRYINLWNEHGDACFGTPQGLMWAREPGNGQGRGVGFVGGHYHRNWAIDDFRKLTLNAIVWVAGAEVPKDGVQSEKITEEKLNENLDRPVKDKPIKLPTDALLKQKPMKRPEDPKNYRR</sequence>
<keyword evidence="2" id="KW-0472">Membrane</keyword>
<dbReference type="PANTHER" id="PTHR40469">
    <property type="entry name" value="SECRETED GLYCOSYL HYDROLASE"/>
    <property type="match status" value="1"/>
</dbReference>
<dbReference type="InterPro" id="IPR029062">
    <property type="entry name" value="Class_I_gatase-like"/>
</dbReference>
<dbReference type="PROSITE" id="PS51257">
    <property type="entry name" value="PROKAR_LIPOPROTEIN"/>
    <property type="match status" value="1"/>
</dbReference>
<feature type="transmembrane region" description="Helical" evidence="2">
    <location>
        <begin position="12"/>
        <end position="32"/>
    </location>
</feature>
<reference evidence="4 5" key="1">
    <citation type="submission" date="2024-02" db="EMBL/GenBank/DDBJ databases">
        <title>Rubritalea halochordaticola NBRC 107102.</title>
        <authorList>
            <person name="Ichikawa N."/>
            <person name="Katano-Makiyama Y."/>
            <person name="Hidaka K."/>
        </authorList>
    </citation>
    <scope>NUCLEOTIDE SEQUENCE [LARGE SCALE GENOMIC DNA]</scope>
    <source>
        <strain evidence="4 5">NBRC 107102</strain>
    </source>
</reference>
<keyword evidence="2" id="KW-0812">Transmembrane</keyword>
<dbReference type="RefSeq" id="WP_346189363.1">
    <property type="nucleotide sequence ID" value="NZ_BAABRL010000009.1"/>
</dbReference>
<dbReference type="SUPFAM" id="SSF52317">
    <property type="entry name" value="Class I glutamine amidotransferase-like"/>
    <property type="match status" value="1"/>
</dbReference>
<dbReference type="InterPro" id="IPR029010">
    <property type="entry name" value="ThuA-like"/>
</dbReference>
<evidence type="ECO:0000313" key="4">
    <source>
        <dbReference type="EMBL" id="GAA5496741.1"/>
    </source>
</evidence>
<evidence type="ECO:0000259" key="3">
    <source>
        <dbReference type="Pfam" id="PF06283"/>
    </source>
</evidence>
<feature type="region of interest" description="Disordered" evidence="1">
    <location>
        <begin position="297"/>
        <end position="344"/>
    </location>
</feature>
<dbReference type="Gene3D" id="3.40.50.880">
    <property type="match status" value="1"/>
</dbReference>
<feature type="compositionally biased region" description="Basic and acidic residues" evidence="1">
    <location>
        <begin position="334"/>
        <end position="344"/>
    </location>
</feature>
<accession>A0ABP9V244</accession>
<dbReference type="PANTHER" id="PTHR40469:SF2">
    <property type="entry name" value="GALACTOSE-BINDING DOMAIN-LIKE SUPERFAMILY PROTEIN"/>
    <property type="match status" value="1"/>
</dbReference>
<feature type="compositionally biased region" description="Basic and acidic residues" evidence="1">
    <location>
        <begin position="297"/>
        <end position="320"/>
    </location>
</feature>
<name>A0ABP9V244_9BACT</name>
<evidence type="ECO:0000256" key="2">
    <source>
        <dbReference type="SAM" id="Phobius"/>
    </source>
</evidence>
<comment type="caution">
    <text evidence="4">The sequence shown here is derived from an EMBL/GenBank/DDBJ whole genome shotgun (WGS) entry which is preliminary data.</text>
</comment>
<organism evidence="4 5">
    <name type="scientific">Rubritalea halochordaticola</name>
    <dbReference type="NCBI Taxonomy" id="714537"/>
    <lineage>
        <taxon>Bacteria</taxon>
        <taxon>Pseudomonadati</taxon>
        <taxon>Verrucomicrobiota</taxon>
        <taxon>Verrucomicrobiia</taxon>
        <taxon>Verrucomicrobiales</taxon>
        <taxon>Rubritaleaceae</taxon>
        <taxon>Rubritalea</taxon>
    </lineage>
</organism>
<evidence type="ECO:0000313" key="5">
    <source>
        <dbReference type="Proteomes" id="UP001424741"/>
    </source>
</evidence>
<gene>
    <name evidence="4" type="ORF">Rhal01_02926</name>
</gene>
<protein>
    <recommendedName>
        <fullName evidence="3">ThuA-like domain-containing protein</fullName>
    </recommendedName>
</protein>
<feature type="domain" description="ThuA-like" evidence="3">
    <location>
        <begin position="69"/>
        <end position="287"/>
    </location>
</feature>
<keyword evidence="5" id="KW-1185">Reference proteome</keyword>
<evidence type="ECO:0000256" key="1">
    <source>
        <dbReference type="SAM" id="MobiDB-lite"/>
    </source>
</evidence>